<evidence type="ECO:0000256" key="3">
    <source>
        <dbReference type="ARBA" id="ARBA00023140"/>
    </source>
</evidence>
<evidence type="ECO:0000256" key="2">
    <source>
        <dbReference type="ARBA" id="ARBA00023136"/>
    </source>
</evidence>
<dbReference type="AlphaFoldDB" id="A0AA40CJN8"/>
<dbReference type="Pfam" id="PF05648">
    <property type="entry name" value="PEX11"/>
    <property type="match status" value="1"/>
</dbReference>
<evidence type="ECO:0000256" key="4">
    <source>
        <dbReference type="ARBA" id="ARBA00046271"/>
    </source>
</evidence>
<keyword evidence="6" id="KW-1185">Reference proteome</keyword>
<evidence type="ECO:0000313" key="5">
    <source>
        <dbReference type="EMBL" id="KAK0640880.1"/>
    </source>
</evidence>
<protein>
    <submittedName>
        <fullName evidence="5">Peroxisomal biogenesis factor 11</fullName>
    </submittedName>
</protein>
<evidence type="ECO:0000313" key="6">
    <source>
        <dbReference type="Proteomes" id="UP001174936"/>
    </source>
</evidence>
<keyword evidence="1" id="KW-0962">Peroxisome biogenesis</keyword>
<dbReference type="InterPro" id="IPR008733">
    <property type="entry name" value="PEX11"/>
</dbReference>
<accession>A0AA40CJN8</accession>
<gene>
    <name evidence="5" type="ORF">B0T16DRAFT_418620</name>
</gene>
<dbReference type="GO" id="GO:0016559">
    <property type="term" value="P:peroxisome fission"/>
    <property type="evidence" value="ECO:0007669"/>
    <property type="project" value="InterPro"/>
</dbReference>
<dbReference type="PANTHER" id="PTHR12652">
    <property type="entry name" value="PEROXISOMAL BIOGENESIS FACTOR 11"/>
    <property type="match status" value="1"/>
</dbReference>
<comment type="subcellular location">
    <subcellularLocation>
        <location evidence="4">Peroxisome membrane</location>
    </subcellularLocation>
</comment>
<proteinExistence type="predicted"/>
<reference evidence="5" key="1">
    <citation type="submission" date="2023-06" db="EMBL/GenBank/DDBJ databases">
        <title>Genome-scale phylogeny and comparative genomics of the fungal order Sordariales.</title>
        <authorList>
            <consortium name="Lawrence Berkeley National Laboratory"/>
            <person name="Hensen N."/>
            <person name="Bonometti L."/>
            <person name="Westerberg I."/>
            <person name="Brannstrom I.O."/>
            <person name="Guillou S."/>
            <person name="Cros-Aarteil S."/>
            <person name="Calhoun S."/>
            <person name="Haridas S."/>
            <person name="Kuo A."/>
            <person name="Mondo S."/>
            <person name="Pangilinan J."/>
            <person name="Riley R."/>
            <person name="Labutti K."/>
            <person name="Andreopoulos B."/>
            <person name="Lipzen A."/>
            <person name="Chen C."/>
            <person name="Yanf M."/>
            <person name="Daum C."/>
            <person name="Ng V."/>
            <person name="Clum A."/>
            <person name="Steindorff A."/>
            <person name="Ohm R."/>
            <person name="Martin F."/>
            <person name="Silar P."/>
            <person name="Natvig D."/>
            <person name="Lalanne C."/>
            <person name="Gautier V."/>
            <person name="Ament-Velasquez S.L."/>
            <person name="Kruys A."/>
            <person name="Hutchinson M.I."/>
            <person name="Powell A.J."/>
            <person name="Barry K."/>
            <person name="Miller A.N."/>
            <person name="Grigoriev I.V."/>
            <person name="Debuchy R."/>
            <person name="Gladieux P."/>
            <person name="Thoren M.H."/>
            <person name="Johannesson H."/>
        </authorList>
    </citation>
    <scope>NUCLEOTIDE SEQUENCE</scope>
    <source>
        <strain evidence="5">SMH2532-1</strain>
    </source>
</reference>
<organism evidence="5 6">
    <name type="scientific">Cercophora newfieldiana</name>
    <dbReference type="NCBI Taxonomy" id="92897"/>
    <lineage>
        <taxon>Eukaryota</taxon>
        <taxon>Fungi</taxon>
        <taxon>Dikarya</taxon>
        <taxon>Ascomycota</taxon>
        <taxon>Pezizomycotina</taxon>
        <taxon>Sordariomycetes</taxon>
        <taxon>Sordariomycetidae</taxon>
        <taxon>Sordariales</taxon>
        <taxon>Lasiosphaeriaceae</taxon>
        <taxon>Cercophora</taxon>
    </lineage>
</organism>
<keyword evidence="3" id="KW-0576">Peroxisome</keyword>
<name>A0AA40CJN8_9PEZI</name>
<dbReference type="EMBL" id="JAULSV010000006">
    <property type="protein sequence ID" value="KAK0640880.1"/>
    <property type="molecule type" value="Genomic_DNA"/>
</dbReference>
<evidence type="ECO:0000256" key="1">
    <source>
        <dbReference type="ARBA" id="ARBA00022593"/>
    </source>
</evidence>
<sequence length="234" mass="26157">MVADALVYHPAVAHYLKFVATTVGRDKLLRTLQYFARFYAWYLLRTNNAKTAIQPWETMKKQFGMVRKVLRVGKNIEHFKAAAVAADAKTMDPVLRYTAVGRQLGYAGYLTLDIATVLDATGIRKSPSAKKFQTEAFRFWAMGLACSVVAQTYTLWQLRQREARVDRKEGEGVVESKRIAIERAASRLQLTSDLCDLTVPVSALAWANIDDGFVGLAGTLSSLIGVYLQWKKTA</sequence>
<keyword evidence="2" id="KW-0472">Membrane</keyword>
<dbReference type="GO" id="GO:0005778">
    <property type="term" value="C:peroxisomal membrane"/>
    <property type="evidence" value="ECO:0007669"/>
    <property type="project" value="UniProtKB-SubCell"/>
</dbReference>
<dbReference type="Proteomes" id="UP001174936">
    <property type="component" value="Unassembled WGS sequence"/>
</dbReference>
<dbReference type="PANTHER" id="PTHR12652:SF50">
    <property type="entry name" value="PEROXIN 11"/>
    <property type="match status" value="1"/>
</dbReference>
<comment type="caution">
    <text evidence="5">The sequence shown here is derived from an EMBL/GenBank/DDBJ whole genome shotgun (WGS) entry which is preliminary data.</text>
</comment>